<dbReference type="PANTHER" id="PTHR10367:SF9">
    <property type="entry name" value="DUAL-SPECIFICITY PHOSPHATASE 11 (RNA_RNP COMPLEX 1-INTERACTING)"/>
    <property type="match status" value="1"/>
</dbReference>
<evidence type="ECO:0000256" key="2">
    <source>
        <dbReference type="ARBA" id="ARBA00022912"/>
    </source>
</evidence>
<dbReference type="EMBL" id="GBYB01013841">
    <property type="protein sequence ID" value="JAG83608.1"/>
    <property type="molecule type" value="Transcribed_RNA"/>
</dbReference>
<feature type="domain" description="Tyrosine specific protein phosphatases" evidence="5">
    <location>
        <begin position="98"/>
        <end position="166"/>
    </location>
</feature>
<evidence type="ECO:0000259" key="4">
    <source>
        <dbReference type="PROSITE" id="PS50054"/>
    </source>
</evidence>
<dbReference type="PANTHER" id="PTHR10367">
    <property type="entry name" value="MRNA-CAPPING ENZYME"/>
    <property type="match status" value="1"/>
</dbReference>
<dbReference type="GO" id="GO:0004721">
    <property type="term" value="F:phosphoprotein phosphatase activity"/>
    <property type="evidence" value="ECO:0007669"/>
    <property type="project" value="UniProtKB-KW"/>
</dbReference>
<dbReference type="SUPFAM" id="SSF52799">
    <property type="entry name" value="(Phosphotyrosine protein) phosphatases II"/>
    <property type="match status" value="1"/>
</dbReference>
<proteinExistence type="predicted"/>
<dbReference type="PROSITE" id="PS00383">
    <property type="entry name" value="TYR_PHOSPHATASE_1"/>
    <property type="match status" value="1"/>
</dbReference>
<name>A0A0C9S062_9HYME</name>
<dbReference type="InterPro" id="IPR016130">
    <property type="entry name" value="Tyr_Pase_AS"/>
</dbReference>
<dbReference type="GO" id="GO:0004651">
    <property type="term" value="F:polynucleotide 5'-phosphatase activity"/>
    <property type="evidence" value="ECO:0007669"/>
    <property type="project" value="TreeGrafter"/>
</dbReference>
<dbReference type="PROSITE" id="PS50054">
    <property type="entry name" value="TYR_PHOSPHATASE_DUAL"/>
    <property type="match status" value="1"/>
</dbReference>
<gene>
    <name evidence="6" type="primary">Dusp11_1</name>
    <name evidence="6" type="ORF">g.15014</name>
</gene>
<evidence type="ECO:0000256" key="3">
    <source>
        <dbReference type="SAM" id="MobiDB-lite"/>
    </source>
</evidence>
<evidence type="ECO:0000259" key="5">
    <source>
        <dbReference type="PROSITE" id="PS50056"/>
    </source>
</evidence>
<accession>A0A0C9S062</accession>
<dbReference type="AlphaFoldDB" id="A0A0C9S062"/>
<dbReference type="SMART" id="SM00195">
    <property type="entry name" value="DSPc"/>
    <property type="match status" value="1"/>
</dbReference>
<feature type="domain" description="Tyrosine-protein phosphatase" evidence="4">
    <location>
        <begin position="28"/>
        <end position="177"/>
    </location>
</feature>
<protein>
    <submittedName>
        <fullName evidence="6">Dusp11_1 protein</fullName>
    </submittedName>
</protein>
<dbReference type="PROSITE" id="PS50056">
    <property type="entry name" value="TYR_PHOSPHATASE_2"/>
    <property type="match status" value="1"/>
</dbReference>
<reference evidence="6" key="1">
    <citation type="submission" date="2015-01" db="EMBL/GenBank/DDBJ databases">
        <title>Transcriptome Assembly of Fopius arisanus.</title>
        <authorList>
            <person name="Geib S."/>
        </authorList>
    </citation>
    <scope>NUCLEOTIDE SEQUENCE</scope>
</reference>
<sequence>MKGLPDRWLQYKPYGRVIENTQILAFKVPLRARANQSVPATKQCTTALLIETFPKLKFVIDLTNTTKYYNKNEFISKDVGYLKIMVPGHQVPSESCVLLFFKAMDSFLSTAQSDEVIGVHCTHGLNRTGYLICRYLIQQLGWKADDAIEAFEEARGHKIERQAYVDHLKSISMEKIDTSSVNSEPSLNFDFNKFRAVCSKAAEYELPKLCPERPPERRWAQGSCHFSPPQFSDVRREGEPSCESFSPGNMHRGPLPMGPPDYILPHLNPETCSPRPFFQPPDRPQFQSLVGIPLDDPYDRQNRFATQLGPIRSIPDRHRNFRPHMFQDNFSISRSSLSRRKRRRSNRYPY</sequence>
<evidence type="ECO:0000313" key="6">
    <source>
        <dbReference type="EMBL" id="JAG83608.1"/>
    </source>
</evidence>
<dbReference type="InterPro" id="IPR029021">
    <property type="entry name" value="Prot-tyrosine_phosphatase-like"/>
</dbReference>
<keyword evidence="2" id="KW-0904">Protein phosphatase</keyword>
<dbReference type="InterPro" id="IPR020422">
    <property type="entry name" value="TYR_PHOSPHATASE_DUAL_dom"/>
</dbReference>
<feature type="region of interest" description="Disordered" evidence="3">
    <location>
        <begin position="230"/>
        <end position="254"/>
    </location>
</feature>
<dbReference type="InterPro" id="IPR051029">
    <property type="entry name" value="mRNA_Capping_Enz/RNA_Phosphat"/>
</dbReference>
<keyword evidence="1" id="KW-0378">Hydrolase</keyword>
<dbReference type="Gene3D" id="3.90.190.10">
    <property type="entry name" value="Protein tyrosine phosphatase superfamily"/>
    <property type="match status" value="1"/>
</dbReference>
<dbReference type="Pfam" id="PF00782">
    <property type="entry name" value="DSPc"/>
    <property type="match status" value="1"/>
</dbReference>
<organism evidence="6">
    <name type="scientific">Fopius arisanus</name>
    <dbReference type="NCBI Taxonomy" id="64838"/>
    <lineage>
        <taxon>Eukaryota</taxon>
        <taxon>Metazoa</taxon>
        <taxon>Ecdysozoa</taxon>
        <taxon>Arthropoda</taxon>
        <taxon>Hexapoda</taxon>
        <taxon>Insecta</taxon>
        <taxon>Pterygota</taxon>
        <taxon>Neoptera</taxon>
        <taxon>Endopterygota</taxon>
        <taxon>Hymenoptera</taxon>
        <taxon>Apocrita</taxon>
        <taxon>Ichneumonoidea</taxon>
        <taxon>Braconidae</taxon>
        <taxon>Opiinae</taxon>
        <taxon>Fopius</taxon>
    </lineage>
</organism>
<dbReference type="InterPro" id="IPR000340">
    <property type="entry name" value="Dual-sp_phosphatase_cat-dom"/>
</dbReference>
<evidence type="ECO:0000256" key="1">
    <source>
        <dbReference type="ARBA" id="ARBA00022801"/>
    </source>
</evidence>
<dbReference type="InterPro" id="IPR000387">
    <property type="entry name" value="Tyr_Pase_dom"/>
</dbReference>